<name>A0AA36E715_LACSI</name>
<evidence type="ECO:0000313" key="2">
    <source>
        <dbReference type="Proteomes" id="UP001177003"/>
    </source>
</evidence>
<gene>
    <name evidence="1" type="ORF">LSALG_LOCUS24227</name>
</gene>
<protein>
    <submittedName>
        <fullName evidence="1">Uncharacterized protein</fullName>
    </submittedName>
</protein>
<organism evidence="1 2">
    <name type="scientific">Lactuca saligna</name>
    <name type="common">Willowleaf lettuce</name>
    <dbReference type="NCBI Taxonomy" id="75948"/>
    <lineage>
        <taxon>Eukaryota</taxon>
        <taxon>Viridiplantae</taxon>
        <taxon>Streptophyta</taxon>
        <taxon>Embryophyta</taxon>
        <taxon>Tracheophyta</taxon>
        <taxon>Spermatophyta</taxon>
        <taxon>Magnoliopsida</taxon>
        <taxon>eudicotyledons</taxon>
        <taxon>Gunneridae</taxon>
        <taxon>Pentapetalae</taxon>
        <taxon>asterids</taxon>
        <taxon>campanulids</taxon>
        <taxon>Asterales</taxon>
        <taxon>Asteraceae</taxon>
        <taxon>Cichorioideae</taxon>
        <taxon>Cichorieae</taxon>
        <taxon>Lactucinae</taxon>
        <taxon>Lactuca</taxon>
    </lineage>
</organism>
<dbReference type="Proteomes" id="UP001177003">
    <property type="component" value="Chromosome 5"/>
</dbReference>
<reference evidence="1" key="1">
    <citation type="submission" date="2023-04" db="EMBL/GenBank/DDBJ databases">
        <authorList>
            <person name="Vijverberg K."/>
            <person name="Xiong W."/>
            <person name="Schranz E."/>
        </authorList>
    </citation>
    <scope>NUCLEOTIDE SEQUENCE</scope>
</reference>
<keyword evidence="2" id="KW-1185">Reference proteome</keyword>
<sequence>MASHPCDLVTLEPNRVVETLKNLTTKFCDYRVLDVVNLLPTANDGTITHLYMQGTVLDTAKSLIFPLPLVAATHQQFLAGSRHPDANGLDGLKVQIILCFNKMKHSYLSRAIIHGNHMTRKRVLINAFTVRDTFPPAR</sequence>
<dbReference type="AlphaFoldDB" id="A0AA36E715"/>
<evidence type="ECO:0000313" key="1">
    <source>
        <dbReference type="EMBL" id="CAI9284713.1"/>
    </source>
</evidence>
<accession>A0AA36E715</accession>
<proteinExistence type="predicted"/>
<dbReference type="EMBL" id="OX465081">
    <property type="protein sequence ID" value="CAI9284713.1"/>
    <property type="molecule type" value="Genomic_DNA"/>
</dbReference>